<dbReference type="AlphaFoldDB" id="A0A816X387"/>
<keyword evidence="1" id="KW-0732">Signal</keyword>
<gene>
    <name evidence="2" type="ORF">DARMORV10_A02P27450.1</name>
</gene>
<protein>
    <submittedName>
        <fullName evidence="2">(rape) hypothetical protein</fullName>
    </submittedName>
</protein>
<feature type="signal peptide" evidence="1">
    <location>
        <begin position="1"/>
        <end position="17"/>
    </location>
</feature>
<dbReference type="Proteomes" id="UP001295469">
    <property type="component" value="Chromosome A02"/>
</dbReference>
<dbReference type="EMBL" id="HG994356">
    <property type="protein sequence ID" value="CAF2141882.1"/>
    <property type="molecule type" value="Genomic_DNA"/>
</dbReference>
<sequence length="202" mass="23617">MLLLQLLDHLMPLHVFCHWASRECALVVAPPKSQRNITKDDISHIPNPVPKGIKTLRRKRFVVIQVLLVYVHLRRKRFVVIRTWDLVSPYDFLPILGPHITIIQYVNLTQSLKNNPSLPNMIHKCCYFHGVPSSLLQKVIRKFDHAKSLFQGKHHRPGSLYSYLTLQLHHHSQLSFGNWNFSRMYLLFVTLAFSFVSIHLNI</sequence>
<organism evidence="2">
    <name type="scientific">Brassica napus</name>
    <name type="common">Rape</name>
    <dbReference type="NCBI Taxonomy" id="3708"/>
    <lineage>
        <taxon>Eukaryota</taxon>
        <taxon>Viridiplantae</taxon>
        <taxon>Streptophyta</taxon>
        <taxon>Embryophyta</taxon>
        <taxon>Tracheophyta</taxon>
        <taxon>Spermatophyta</taxon>
        <taxon>Magnoliopsida</taxon>
        <taxon>eudicotyledons</taxon>
        <taxon>Gunneridae</taxon>
        <taxon>Pentapetalae</taxon>
        <taxon>rosids</taxon>
        <taxon>malvids</taxon>
        <taxon>Brassicales</taxon>
        <taxon>Brassicaceae</taxon>
        <taxon>Brassiceae</taxon>
        <taxon>Brassica</taxon>
    </lineage>
</organism>
<reference evidence="2" key="1">
    <citation type="submission" date="2021-01" db="EMBL/GenBank/DDBJ databases">
        <authorList>
            <consortium name="Genoscope - CEA"/>
            <person name="William W."/>
        </authorList>
    </citation>
    <scope>NUCLEOTIDE SEQUENCE</scope>
</reference>
<name>A0A816X387_BRANA</name>
<proteinExistence type="predicted"/>
<feature type="chain" id="PRO_5032581680" evidence="1">
    <location>
        <begin position="18"/>
        <end position="202"/>
    </location>
</feature>
<accession>A0A816X387</accession>
<evidence type="ECO:0000256" key="1">
    <source>
        <dbReference type="SAM" id="SignalP"/>
    </source>
</evidence>
<evidence type="ECO:0000313" key="2">
    <source>
        <dbReference type="EMBL" id="CAF2141882.1"/>
    </source>
</evidence>